<proteinExistence type="predicted"/>
<dbReference type="EMBL" id="JAZHXI010000005">
    <property type="protein sequence ID" value="KAL2071671.1"/>
    <property type="molecule type" value="Genomic_DNA"/>
</dbReference>
<accession>A0ABR4CR37</accession>
<dbReference type="Proteomes" id="UP001595075">
    <property type="component" value="Unassembled WGS sequence"/>
</dbReference>
<organism evidence="1 2">
    <name type="scientific">Oculimacula yallundae</name>
    <dbReference type="NCBI Taxonomy" id="86028"/>
    <lineage>
        <taxon>Eukaryota</taxon>
        <taxon>Fungi</taxon>
        <taxon>Dikarya</taxon>
        <taxon>Ascomycota</taxon>
        <taxon>Pezizomycotina</taxon>
        <taxon>Leotiomycetes</taxon>
        <taxon>Helotiales</taxon>
        <taxon>Ploettnerulaceae</taxon>
        <taxon>Oculimacula</taxon>
    </lineage>
</organism>
<comment type="caution">
    <text evidence="1">The sequence shown here is derived from an EMBL/GenBank/DDBJ whole genome shotgun (WGS) entry which is preliminary data.</text>
</comment>
<reference evidence="1 2" key="1">
    <citation type="journal article" date="2024" name="Commun. Biol.">
        <title>Comparative genomic analysis of thermophilic fungi reveals convergent evolutionary adaptations and gene losses.</title>
        <authorList>
            <person name="Steindorff A.S."/>
            <person name="Aguilar-Pontes M.V."/>
            <person name="Robinson A.J."/>
            <person name="Andreopoulos B."/>
            <person name="LaButti K."/>
            <person name="Kuo A."/>
            <person name="Mondo S."/>
            <person name="Riley R."/>
            <person name="Otillar R."/>
            <person name="Haridas S."/>
            <person name="Lipzen A."/>
            <person name="Grimwood J."/>
            <person name="Schmutz J."/>
            <person name="Clum A."/>
            <person name="Reid I.D."/>
            <person name="Moisan M.C."/>
            <person name="Butler G."/>
            <person name="Nguyen T.T.M."/>
            <person name="Dewar K."/>
            <person name="Conant G."/>
            <person name="Drula E."/>
            <person name="Henrissat B."/>
            <person name="Hansel C."/>
            <person name="Singer S."/>
            <person name="Hutchinson M.I."/>
            <person name="de Vries R.P."/>
            <person name="Natvig D.O."/>
            <person name="Powell A.J."/>
            <person name="Tsang A."/>
            <person name="Grigoriev I.V."/>
        </authorList>
    </citation>
    <scope>NUCLEOTIDE SEQUENCE [LARGE SCALE GENOMIC DNA]</scope>
    <source>
        <strain evidence="1 2">CBS 494.80</strain>
    </source>
</reference>
<name>A0ABR4CR37_9HELO</name>
<protein>
    <submittedName>
        <fullName evidence="1">Uncharacterized protein</fullName>
    </submittedName>
</protein>
<feature type="non-terminal residue" evidence="1">
    <location>
        <position position="92"/>
    </location>
</feature>
<evidence type="ECO:0000313" key="1">
    <source>
        <dbReference type="EMBL" id="KAL2071671.1"/>
    </source>
</evidence>
<keyword evidence="2" id="KW-1185">Reference proteome</keyword>
<evidence type="ECO:0000313" key="2">
    <source>
        <dbReference type="Proteomes" id="UP001595075"/>
    </source>
</evidence>
<gene>
    <name evidence="1" type="ORF">VTL71DRAFT_12906</name>
</gene>
<sequence>MLTDAHGFPPRLYQGSWIINALQGPAHTRLACSTHPKNGSFLIMSTHTCLLWPRPSNCTQSQVHVMPTLACDPQLHASDAAFQDINMSETRA</sequence>